<dbReference type="SUPFAM" id="SSF103473">
    <property type="entry name" value="MFS general substrate transporter"/>
    <property type="match status" value="1"/>
</dbReference>
<evidence type="ECO:0000256" key="1">
    <source>
        <dbReference type="SAM" id="Phobius"/>
    </source>
</evidence>
<dbReference type="EMBL" id="KQ117072">
    <property type="protein sequence ID" value="KMS64987.1"/>
    <property type="molecule type" value="Genomic_DNA"/>
</dbReference>
<gene>
    <name evidence="2" type="ORF">BVRB_040600</name>
</gene>
<feature type="transmembrane region" description="Helical" evidence="1">
    <location>
        <begin position="30"/>
        <end position="49"/>
    </location>
</feature>
<feature type="non-terminal residue" evidence="2">
    <location>
        <position position="133"/>
    </location>
</feature>
<keyword evidence="3" id="KW-1185">Reference proteome</keyword>
<keyword evidence="1" id="KW-0472">Membrane</keyword>
<organism evidence="2 3">
    <name type="scientific">Beta vulgaris subsp. vulgaris</name>
    <name type="common">Beet</name>
    <dbReference type="NCBI Taxonomy" id="3555"/>
    <lineage>
        <taxon>Eukaryota</taxon>
        <taxon>Viridiplantae</taxon>
        <taxon>Streptophyta</taxon>
        <taxon>Embryophyta</taxon>
        <taxon>Tracheophyta</taxon>
        <taxon>Spermatophyta</taxon>
        <taxon>Magnoliopsida</taxon>
        <taxon>eudicotyledons</taxon>
        <taxon>Gunneridae</taxon>
        <taxon>Pentapetalae</taxon>
        <taxon>Caryophyllales</taxon>
        <taxon>Chenopodiaceae</taxon>
        <taxon>Betoideae</taxon>
        <taxon>Beta</taxon>
    </lineage>
</organism>
<sequence>MRLSNKDDDDRNGDDDADVEIVSALDVIRCPNVITILILNTLGMAVLGLQELAINPIFSGIGATVDQVAFAFVMNSIVYGLFSGVFGWINMKRPNWAAVVLFIGSLVMGLGLVGFAGTMASLIPENLPTKCLS</sequence>
<keyword evidence="1" id="KW-1133">Transmembrane helix</keyword>
<reference evidence="2 3" key="1">
    <citation type="journal article" date="2014" name="Nature">
        <title>The genome of the recently domesticated crop plant sugar beet (Beta vulgaris).</title>
        <authorList>
            <person name="Dohm J.C."/>
            <person name="Minoche A.E."/>
            <person name="Holtgrawe D."/>
            <person name="Capella-Gutierrez S."/>
            <person name="Zakrzewski F."/>
            <person name="Tafer H."/>
            <person name="Rupp O."/>
            <person name="Sorensen T.R."/>
            <person name="Stracke R."/>
            <person name="Reinhardt R."/>
            <person name="Goesmann A."/>
            <person name="Kraft T."/>
            <person name="Schulz B."/>
            <person name="Stadler P.F."/>
            <person name="Schmidt T."/>
            <person name="Gabaldon T."/>
            <person name="Lehrach H."/>
            <person name="Weisshaar B."/>
            <person name="Himmelbauer H."/>
        </authorList>
    </citation>
    <scope>NUCLEOTIDE SEQUENCE [LARGE SCALE GENOMIC DNA]</scope>
    <source>
        <tissue evidence="2">Taproot</tissue>
    </source>
</reference>
<dbReference type="InterPro" id="IPR036259">
    <property type="entry name" value="MFS_trans_sf"/>
</dbReference>
<dbReference type="AlphaFoldDB" id="A0A0J7YN18"/>
<evidence type="ECO:0000313" key="3">
    <source>
        <dbReference type="Proteomes" id="UP000035740"/>
    </source>
</evidence>
<evidence type="ECO:0008006" key="4">
    <source>
        <dbReference type="Google" id="ProtNLM"/>
    </source>
</evidence>
<protein>
    <recommendedName>
        <fullName evidence="4">Major facilitator superfamily (MFS) profile domain-containing protein</fullName>
    </recommendedName>
</protein>
<name>A0A0J7YN18_BETVV</name>
<accession>A0A0J7YN18</accession>
<evidence type="ECO:0000313" key="2">
    <source>
        <dbReference type="EMBL" id="KMS64987.1"/>
    </source>
</evidence>
<dbReference type="Proteomes" id="UP000035740">
    <property type="component" value="Unassembled WGS sequence"/>
</dbReference>
<proteinExistence type="predicted"/>
<dbReference type="Gramene" id="KMS64987">
    <property type="protein sequence ID" value="KMS64987"/>
    <property type="gene ID" value="BVRB_040600"/>
</dbReference>
<keyword evidence="1" id="KW-0812">Transmembrane</keyword>
<feature type="transmembrane region" description="Helical" evidence="1">
    <location>
        <begin position="69"/>
        <end position="89"/>
    </location>
</feature>
<feature type="transmembrane region" description="Helical" evidence="1">
    <location>
        <begin position="96"/>
        <end position="123"/>
    </location>
</feature>